<accession>A0ABU2B222</accession>
<name>A0ABU2B222_9MICC</name>
<organism evidence="2 3">
    <name type="scientific">Enteractinococcus fodinae</name>
    <dbReference type="NCBI Taxonomy" id="684663"/>
    <lineage>
        <taxon>Bacteria</taxon>
        <taxon>Bacillati</taxon>
        <taxon>Actinomycetota</taxon>
        <taxon>Actinomycetes</taxon>
        <taxon>Micrococcales</taxon>
        <taxon>Micrococcaceae</taxon>
    </lineage>
</organism>
<sequence length="177" mass="19421">MTQATPPNDPSSLDVAPRSVQLTKSLVWPLLGLHALSAVISIIAMRSQGATEYFRNYLPPGEFEALTPDMLGTMFTAATVSFIIFAAINAALFLVVGLGLRANRSWARFLGLVLAVLFLISAAYTLLFATSYGELSGLVFVETIISWVIVLITVWWVVQALDKDTARWFAMHRELQG</sequence>
<evidence type="ECO:0000313" key="2">
    <source>
        <dbReference type="EMBL" id="MDR7347635.1"/>
    </source>
</evidence>
<reference evidence="2 3" key="1">
    <citation type="submission" date="2023-07" db="EMBL/GenBank/DDBJ databases">
        <title>Sequencing the genomes of 1000 actinobacteria strains.</title>
        <authorList>
            <person name="Klenk H.-P."/>
        </authorList>
    </citation>
    <scope>NUCLEOTIDE SEQUENCE [LARGE SCALE GENOMIC DNA]</scope>
    <source>
        <strain evidence="2 3">DSM 22966</strain>
    </source>
</reference>
<feature type="transmembrane region" description="Helical" evidence="1">
    <location>
        <begin position="109"/>
        <end position="129"/>
    </location>
</feature>
<comment type="caution">
    <text evidence="2">The sequence shown here is derived from an EMBL/GenBank/DDBJ whole genome shotgun (WGS) entry which is preliminary data.</text>
</comment>
<gene>
    <name evidence="2" type="ORF">J2S62_001892</name>
</gene>
<keyword evidence="1" id="KW-0472">Membrane</keyword>
<evidence type="ECO:0000313" key="3">
    <source>
        <dbReference type="Proteomes" id="UP001183794"/>
    </source>
</evidence>
<dbReference type="EMBL" id="JAVDYJ010000001">
    <property type="protein sequence ID" value="MDR7347635.1"/>
    <property type="molecule type" value="Genomic_DNA"/>
</dbReference>
<proteinExistence type="predicted"/>
<feature type="transmembrane region" description="Helical" evidence="1">
    <location>
        <begin position="26"/>
        <end position="45"/>
    </location>
</feature>
<feature type="transmembrane region" description="Helical" evidence="1">
    <location>
        <begin position="74"/>
        <end position="97"/>
    </location>
</feature>
<feature type="transmembrane region" description="Helical" evidence="1">
    <location>
        <begin position="135"/>
        <end position="158"/>
    </location>
</feature>
<dbReference type="Proteomes" id="UP001183794">
    <property type="component" value="Unassembled WGS sequence"/>
</dbReference>
<protein>
    <submittedName>
        <fullName evidence="2">Membrane protein</fullName>
    </submittedName>
</protein>
<keyword evidence="3" id="KW-1185">Reference proteome</keyword>
<dbReference type="RefSeq" id="WP_310174062.1">
    <property type="nucleotide sequence ID" value="NZ_BAABHE010000003.1"/>
</dbReference>
<keyword evidence="1" id="KW-0812">Transmembrane</keyword>
<evidence type="ECO:0000256" key="1">
    <source>
        <dbReference type="SAM" id="Phobius"/>
    </source>
</evidence>
<keyword evidence="1" id="KW-1133">Transmembrane helix</keyword>